<evidence type="ECO:0000256" key="1">
    <source>
        <dbReference type="ARBA" id="ARBA00008434"/>
    </source>
</evidence>
<dbReference type="HAMAP" id="MF_01343_A">
    <property type="entry name" value="Ribosomal_uS15_A"/>
    <property type="match status" value="1"/>
</dbReference>
<protein>
    <recommendedName>
        <fullName evidence="4">Small ribosomal subunit protein uS15</fullName>
    </recommendedName>
</protein>
<evidence type="ECO:0000259" key="6">
    <source>
        <dbReference type="SMART" id="SM01386"/>
    </source>
</evidence>
<dbReference type="PATRIC" id="fig|1838285.3.peg.205"/>
<name>A0A1F2PBV7_9EURY</name>
<comment type="subunit">
    <text evidence="4">Part of the 30S ribosomal subunit.</text>
</comment>
<dbReference type="GO" id="GO:0070181">
    <property type="term" value="F:small ribosomal subunit rRNA binding"/>
    <property type="evidence" value="ECO:0007669"/>
    <property type="project" value="TreeGrafter"/>
</dbReference>
<dbReference type="FunFam" id="1.10.287.10:FF:000003">
    <property type="entry name" value="40S ribosomal protein S13"/>
    <property type="match status" value="1"/>
</dbReference>
<dbReference type="PANTHER" id="PTHR11885">
    <property type="entry name" value="RIBOSOMAL PROTEIN S15P/S13E"/>
    <property type="match status" value="1"/>
</dbReference>
<dbReference type="PROSITE" id="PS00362">
    <property type="entry name" value="RIBOSOMAL_S15"/>
    <property type="match status" value="1"/>
</dbReference>
<dbReference type="InterPro" id="IPR009068">
    <property type="entry name" value="uS15_NS1_RNA-bd_sf"/>
</dbReference>
<keyword evidence="2 4" id="KW-0689">Ribosomal protein</keyword>
<comment type="similarity">
    <text evidence="1 4 5">Belongs to the universal ribosomal protein uS15 family.</text>
</comment>
<dbReference type="Gene3D" id="4.10.860.130">
    <property type="match status" value="1"/>
</dbReference>
<dbReference type="GO" id="GO:0003735">
    <property type="term" value="F:structural constituent of ribosome"/>
    <property type="evidence" value="ECO:0007669"/>
    <property type="project" value="InterPro"/>
</dbReference>
<comment type="caution">
    <text evidence="7">The sequence shown here is derived from an EMBL/GenBank/DDBJ whole genome shotgun (WGS) entry which is preliminary data.</text>
</comment>
<evidence type="ECO:0000256" key="4">
    <source>
        <dbReference type="HAMAP-Rule" id="MF_01343"/>
    </source>
</evidence>
<gene>
    <name evidence="4" type="primary">rps15</name>
    <name evidence="7" type="ORF">SCAL_000201</name>
</gene>
<evidence type="ECO:0000256" key="3">
    <source>
        <dbReference type="ARBA" id="ARBA00023274"/>
    </source>
</evidence>
<keyword evidence="8" id="KW-1185">Reference proteome</keyword>
<dbReference type="Gene3D" id="1.10.287.10">
    <property type="entry name" value="S15/NS1, RNA-binding"/>
    <property type="match status" value="1"/>
</dbReference>
<dbReference type="Pfam" id="PF00312">
    <property type="entry name" value="Ribosomal_S15"/>
    <property type="match status" value="1"/>
</dbReference>
<evidence type="ECO:0000256" key="2">
    <source>
        <dbReference type="ARBA" id="ARBA00022980"/>
    </source>
</evidence>
<accession>A0A1F2PBV7</accession>
<dbReference type="CDD" id="cd00353">
    <property type="entry name" value="Ribosomal_S15p_S13e"/>
    <property type="match status" value="1"/>
</dbReference>
<dbReference type="GO" id="GO:0006412">
    <property type="term" value="P:translation"/>
    <property type="evidence" value="ECO:0007669"/>
    <property type="project" value="UniProtKB-UniRule"/>
</dbReference>
<dbReference type="SMART" id="SM01387">
    <property type="entry name" value="Ribosomal_S15"/>
    <property type="match status" value="1"/>
</dbReference>
<reference evidence="7" key="1">
    <citation type="submission" date="2016-05" db="EMBL/GenBank/DDBJ databases">
        <title>Microbial consortia oxidize butane by reversing methanogenesis.</title>
        <authorList>
            <person name="Laso-Perez R."/>
            <person name="Richter M."/>
            <person name="Wegener G."/>
            <person name="Musat F."/>
        </authorList>
    </citation>
    <scope>NUCLEOTIDE SEQUENCE [LARGE SCALE GENOMIC DNA]</scope>
    <source>
        <strain evidence="7">BOX2</strain>
    </source>
</reference>
<dbReference type="NCBIfam" id="NF006331">
    <property type="entry name" value="PRK08561.1"/>
    <property type="match status" value="1"/>
</dbReference>
<dbReference type="EMBL" id="LYOS01000001">
    <property type="protein sequence ID" value="OFV68525.1"/>
    <property type="molecule type" value="Genomic_DNA"/>
</dbReference>
<dbReference type="SUPFAM" id="SSF47060">
    <property type="entry name" value="S15/NS1 RNA-binding domain"/>
    <property type="match status" value="1"/>
</dbReference>
<dbReference type="AlphaFoldDB" id="A0A1F2PBV7"/>
<evidence type="ECO:0000313" key="7">
    <source>
        <dbReference type="EMBL" id="OFV68525.1"/>
    </source>
</evidence>
<dbReference type="InterPro" id="IPR023029">
    <property type="entry name" value="Ribosomal_uS15_arc_euk"/>
</dbReference>
<feature type="domain" description="Small ribosomal subunit protein uS15 N-terminal" evidence="6">
    <location>
        <begin position="1"/>
        <end position="60"/>
    </location>
</feature>
<dbReference type="PANTHER" id="PTHR11885:SF6">
    <property type="entry name" value="SMALL RIBOSOMAL SUBUNIT PROTEIN US15"/>
    <property type="match status" value="1"/>
</dbReference>
<keyword evidence="3 4" id="KW-0687">Ribonucleoprotein</keyword>
<sequence length="152" mass="17709">MARMYARRKGKSGSTKLYRKEIPEWVNMSSQNVEEEVAKLYSQGYSTSEIGMILRDKYGIPSTKLVTGKKISKILEEQGTPIKVPEDLENLIIKALRLRKHIENNKKDLHNKRALNLIESKIRRLVKYYRREKVLPADWSYSPATAEMLITR</sequence>
<evidence type="ECO:0000313" key="8">
    <source>
        <dbReference type="Proteomes" id="UP000186940"/>
    </source>
</evidence>
<proteinExistence type="inferred from homology"/>
<dbReference type="SMART" id="SM01386">
    <property type="entry name" value="Ribosomal_S13_N"/>
    <property type="match status" value="1"/>
</dbReference>
<dbReference type="InterPro" id="IPR000589">
    <property type="entry name" value="Ribosomal_uS15"/>
</dbReference>
<dbReference type="STRING" id="1838285.SCAL_000201"/>
<evidence type="ECO:0000256" key="5">
    <source>
        <dbReference type="RuleBase" id="RU003919"/>
    </source>
</evidence>
<dbReference type="GO" id="GO:0022627">
    <property type="term" value="C:cytosolic small ribosomal subunit"/>
    <property type="evidence" value="ECO:0007669"/>
    <property type="project" value="TreeGrafter"/>
</dbReference>
<dbReference type="Pfam" id="PF08069">
    <property type="entry name" value="Ribosomal_S13_N"/>
    <property type="match status" value="1"/>
</dbReference>
<organism evidence="7 8">
    <name type="scientific">Candidatus Syntropharchaeum caldarium</name>
    <dbReference type="NCBI Taxonomy" id="1838285"/>
    <lineage>
        <taxon>Archaea</taxon>
        <taxon>Methanobacteriati</taxon>
        <taxon>Methanobacteriota</taxon>
        <taxon>Stenosarchaea group</taxon>
        <taxon>Methanomicrobia</taxon>
        <taxon>Methanosarcinales</taxon>
        <taxon>ANME-2 cluster</taxon>
        <taxon>Candidatus Syntropharchaeum</taxon>
    </lineage>
</organism>
<dbReference type="Proteomes" id="UP000186940">
    <property type="component" value="Unassembled WGS sequence"/>
</dbReference>
<dbReference type="InterPro" id="IPR012606">
    <property type="entry name" value="Ribosomal_uS15_N"/>
</dbReference>